<feature type="compositionally biased region" description="Polar residues" evidence="1">
    <location>
        <begin position="252"/>
        <end position="262"/>
    </location>
</feature>
<keyword evidence="4" id="KW-1185">Reference proteome</keyword>
<dbReference type="OrthoDB" id="71600at2759"/>
<dbReference type="InterPro" id="IPR008952">
    <property type="entry name" value="Tetraspanin_EC2_sf"/>
</dbReference>
<keyword evidence="2" id="KW-0812">Transmembrane</keyword>
<sequence length="294" mass="32497">MPVTRSTNHICTSRYSWLRSSKYYLPLPILLSVVTTFLPLVTAGIIPLATGFVAGARNRRSDTASSRSVDFSKLLSILDHLFTIIPTALASFTISYFTPGDIVGCRLENQWQSYYSSKNANAIRAIQDRLQCCGFRSTRDRGWPFPGGSEHQDCSSTFGYTRSCFAGWQSTQREAAALVFTAALLSLIMKMILSSRGYGLSTRYTRLPFYEAIDDDDASDARNGNNSQRRFITDAGYRDEPAEGERDRPSSPAHTLSPNLNANPFGVTNDRNDAGGNDYHDGSSGALHFSNLRP</sequence>
<dbReference type="GO" id="GO:0016020">
    <property type="term" value="C:membrane"/>
    <property type="evidence" value="ECO:0007669"/>
    <property type="project" value="InterPro"/>
</dbReference>
<dbReference type="Proteomes" id="UP000223968">
    <property type="component" value="Unassembled WGS sequence"/>
</dbReference>
<feature type="compositionally biased region" description="Basic and acidic residues" evidence="1">
    <location>
        <begin position="236"/>
        <end position="249"/>
    </location>
</feature>
<keyword evidence="2" id="KW-0472">Membrane</keyword>
<dbReference type="EMBL" id="PDNB01000379">
    <property type="protein sequence ID" value="PGG95209.1"/>
    <property type="molecule type" value="Genomic_DNA"/>
</dbReference>
<evidence type="ECO:0000256" key="1">
    <source>
        <dbReference type="SAM" id="MobiDB-lite"/>
    </source>
</evidence>
<reference evidence="3 4" key="1">
    <citation type="submission" date="2017-10" db="EMBL/GenBank/DDBJ databases">
        <title>Comparative genomics in systemic dimorphic fungi from Ajellomycetaceae.</title>
        <authorList>
            <person name="Munoz J.F."/>
            <person name="Mcewen J.G."/>
            <person name="Clay O.K."/>
            <person name="Cuomo C.A."/>
        </authorList>
    </citation>
    <scope>NUCLEOTIDE SEQUENCE [LARGE SCALE GENOMIC DNA]</scope>
    <source>
        <strain evidence="3 4">UAMH5409</strain>
    </source>
</reference>
<evidence type="ECO:0008006" key="5">
    <source>
        <dbReference type="Google" id="ProtNLM"/>
    </source>
</evidence>
<feature type="region of interest" description="Disordered" evidence="1">
    <location>
        <begin position="215"/>
        <end position="294"/>
    </location>
</feature>
<organism evidence="3 4">
    <name type="scientific">Helicocarpus griseus UAMH5409</name>
    <dbReference type="NCBI Taxonomy" id="1447875"/>
    <lineage>
        <taxon>Eukaryota</taxon>
        <taxon>Fungi</taxon>
        <taxon>Dikarya</taxon>
        <taxon>Ascomycota</taxon>
        <taxon>Pezizomycotina</taxon>
        <taxon>Eurotiomycetes</taxon>
        <taxon>Eurotiomycetidae</taxon>
        <taxon>Onygenales</taxon>
        <taxon>Ajellomycetaceae</taxon>
        <taxon>Helicocarpus</taxon>
    </lineage>
</organism>
<gene>
    <name evidence="3" type="ORF">AJ79_10191</name>
</gene>
<protein>
    <recommendedName>
        <fullName evidence="5">Tetraspanin Tsp3</fullName>
    </recommendedName>
</protein>
<evidence type="ECO:0000256" key="2">
    <source>
        <dbReference type="SAM" id="Phobius"/>
    </source>
</evidence>
<comment type="caution">
    <text evidence="3">The sequence shown here is derived from an EMBL/GenBank/DDBJ whole genome shotgun (WGS) entry which is preliminary data.</text>
</comment>
<feature type="transmembrane region" description="Helical" evidence="2">
    <location>
        <begin position="23"/>
        <end position="56"/>
    </location>
</feature>
<accession>A0A2B7WF52</accession>
<feature type="transmembrane region" description="Helical" evidence="2">
    <location>
        <begin position="77"/>
        <end position="97"/>
    </location>
</feature>
<dbReference type="AlphaFoldDB" id="A0A2B7WF52"/>
<keyword evidence="2" id="KW-1133">Transmembrane helix</keyword>
<evidence type="ECO:0000313" key="4">
    <source>
        <dbReference type="Proteomes" id="UP000223968"/>
    </source>
</evidence>
<proteinExistence type="predicted"/>
<feature type="compositionally biased region" description="Basic and acidic residues" evidence="1">
    <location>
        <begin position="270"/>
        <end position="281"/>
    </location>
</feature>
<dbReference type="SUPFAM" id="SSF48652">
    <property type="entry name" value="Tetraspanin"/>
    <property type="match status" value="1"/>
</dbReference>
<evidence type="ECO:0000313" key="3">
    <source>
        <dbReference type="EMBL" id="PGG95209.1"/>
    </source>
</evidence>
<dbReference type="STRING" id="1447875.A0A2B7WF52"/>
<name>A0A2B7WF52_9EURO</name>